<dbReference type="SMART" id="SM00343">
    <property type="entry name" value="ZnF_C2HC"/>
    <property type="match status" value="1"/>
</dbReference>
<reference evidence="7 8" key="1">
    <citation type="journal article" date="2019" name="Commun. Biol.">
        <title>The bagworm genome reveals a unique fibroin gene that provides high tensile strength.</title>
        <authorList>
            <person name="Kono N."/>
            <person name="Nakamura H."/>
            <person name="Ohtoshi R."/>
            <person name="Tomita M."/>
            <person name="Numata K."/>
            <person name="Arakawa K."/>
        </authorList>
    </citation>
    <scope>NUCLEOTIDE SEQUENCE [LARGE SCALE GENOMIC DNA]</scope>
</reference>
<dbReference type="InterPro" id="IPR013103">
    <property type="entry name" value="RVT_2"/>
</dbReference>
<dbReference type="InterPro" id="IPR039537">
    <property type="entry name" value="Retrotran_Ty1/copia-like"/>
</dbReference>
<feature type="region of interest" description="Disordered" evidence="5">
    <location>
        <begin position="75"/>
        <end position="94"/>
    </location>
</feature>
<dbReference type="Pfam" id="PF22936">
    <property type="entry name" value="Pol_BBD"/>
    <property type="match status" value="1"/>
</dbReference>
<evidence type="ECO:0000313" key="7">
    <source>
        <dbReference type="EMBL" id="GBP08147.1"/>
    </source>
</evidence>
<evidence type="ECO:0000256" key="1">
    <source>
        <dbReference type="ARBA" id="ARBA00022670"/>
    </source>
</evidence>
<keyword evidence="8" id="KW-1185">Reference proteome</keyword>
<dbReference type="Pfam" id="PF00098">
    <property type="entry name" value="zf-CCHC"/>
    <property type="match status" value="1"/>
</dbReference>
<dbReference type="GO" id="GO:0003676">
    <property type="term" value="F:nucleic acid binding"/>
    <property type="evidence" value="ECO:0007669"/>
    <property type="project" value="InterPro"/>
</dbReference>
<evidence type="ECO:0000313" key="8">
    <source>
        <dbReference type="Proteomes" id="UP000299102"/>
    </source>
</evidence>
<comment type="caution">
    <text evidence="7">The sequence shown here is derived from an EMBL/GenBank/DDBJ whole genome shotgun (WGS) entry which is preliminary data.</text>
</comment>
<sequence length="441" mass="50191">MGDDDSVPEFLDKFFGIIEKLSEINVAIVEELKVIILLSSLPKSLESFVVAIETRDVLPSLSVLKVKLLEEGERRMSEDDHNNQQAFSAHKKKSYQDTRMKRKGKCFNCGREGHFASQCRAKNNSKSGKSDQKALASYFFGASTLNKNVWCIDSGATSHMCCDRSLFTTMEEVNENITQLTVPHTPQQNGVAERANRTLVEMARTMIINANLEEYFWAEAISTAAYIRNRLYDVKKREVVIKREVKFIESEFSRKKQYKEDDNVLIEISPLADVGSNAVNENIPPSQYIENVVSQDFTEGSEIEGMEEVDRISDLRNRREHFEAENPSNSVLKLKKSLYGLKQSGREWNFKLDNVLKKMGFVACPTSSDEKELEGIKKQISSQIRMVDKGPLSYFLGMKIERDGKTGSINISQRNYIDELLEDYNMSNCKPMSTPLNEGFN</sequence>
<dbReference type="SUPFAM" id="SSF53098">
    <property type="entry name" value="Ribonuclease H-like"/>
    <property type="match status" value="1"/>
</dbReference>
<dbReference type="Proteomes" id="UP000299102">
    <property type="component" value="Unassembled WGS sequence"/>
</dbReference>
<name>A0A4C1T3W8_EUMVA</name>
<evidence type="ECO:0000256" key="5">
    <source>
        <dbReference type="SAM" id="MobiDB-lite"/>
    </source>
</evidence>
<dbReference type="Pfam" id="PF07727">
    <property type="entry name" value="RVT_2"/>
    <property type="match status" value="2"/>
</dbReference>
<dbReference type="PROSITE" id="PS50158">
    <property type="entry name" value="ZF_CCHC"/>
    <property type="match status" value="1"/>
</dbReference>
<dbReference type="PANTHER" id="PTHR42648">
    <property type="entry name" value="TRANSPOSASE, PUTATIVE-RELATED"/>
    <property type="match status" value="1"/>
</dbReference>
<dbReference type="Gene3D" id="3.30.420.10">
    <property type="entry name" value="Ribonuclease H-like superfamily/Ribonuclease H"/>
    <property type="match status" value="1"/>
</dbReference>
<accession>A0A4C1T3W8</accession>
<evidence type="ECO:0000256" key="2">
    <source>
        <dbReference type="ARBA" id="ARBA00022723"/>
    </source>
</evidence>
<dbReference type="EMBL" id="BGZK01008368">
    <property type="protein sequence ID" value="GBP08147.1"/>
    <property type="molecule type" value="Genomic_DNA"/>
</dbReference>
<dbReference type="Pfam" id="PF14223">
    <property type="entry name" value="Retrotran_gag_2"/>
    <property type="match status" value="1"/>
</dbReference>
<dbReference type="Gene3D" id="4.10.60.10">
    <property type="entry name" value="Zinc finger, CCHC-type"/>
    <property type="match status" value="1"/>
</dbReference>
<keyword evidence="3" id="KW-0378">Hydrolase</keyword>
<evidence type="ECO:0000259" key="6">
    <source>
        <dbReference type="PROSITE" id="PS50158"/>
    </source>
</evidence>
<dbReference type="InterPro" id="IPR001878">
    <property type="entry name" value="Znf_CCHC"/>
</dbReference>
<dbReference type="GO" id="GO:0006508">
    <property type="term" value="P:proteolysis"/>
    <property type="evidence" value="ECO:0007669"/>
    <property type="project" value="UniProtKB-KW"/>
</dbReference>
<dbReference type="AlphaFoldDB" id="A0A4C1T3W8"/>
<dbReference type="InterPro" id="IPR012337">
    <property type="entry name" value="RNaseH-like_sf"/>
</dbReference>
<dbReference type="PANTHER" id="PTHR42648:SF28">
    <property type="entry name" value="TRANSPOSON-ENCODED PROTEIN WITH RIBONUCLEASE H-LIKE AND RETROVIRUS ZINC FINGER-LIKE DOMAINS"/>
    <property type="match status" value="1"/>
</dbReference>
<keyword evidence="2" id="KW-0479">Metal-binding</keyword>
<dbReference type="SUPFAM" id="SSF57756">
    <property type="entry name" value="Retrovirus zinc finger-like domains"/>
    <property type="match status" value="1"/>
</dbReference>
<dbReference type="InterPro" id="IPR054722">
    <property type="entry name" value="PolX-like_BBD"/>
</dbReference>
<gene>
    <name evidence="7" type="ORF">EVAR_73047_1</name>
</gene>
<evidence type="ECO:0000256" key="3">
    <source>
        <dbReference type="ARBA" id="ARBA00022801"/>
    </source>
</evidence>
<protein>
    <submittedName>
        <fullName evidence="7">Retrovirus-related Pol polyprotein from transposon TNT 1-94</fullName>
    </submittedName>
</protein>
<feature type="domain" description="CCHC-type" evidence="6">
    <location>
        <begin position="105"/>
        <end position="120"/>
    </location>
</feature>
<dbReference type="STRING" id="151549.A0A4C1T3W8"/>
<keyword evidence="4" id="KW-0862">Zinc</keyword>
<proteinExistence type="predicted"/>
<keyword evidence="4" id="KW-0863">Zinc-finger</keyword>
<organism evidence="7 8">
    <name type="scientific">Eumeta variegata</name>
    <name type="common">Bagworm moth</name>
    <name type="synonym">Eumeta japonica</name>
    <dbReference type="NCBI Taxonomy" id="151549"/>
    <lineage>
        <taxon>Eukaryota</taxon>
        <taxon>Metazoa</taxon>
        <taxon>Ecdysozoa</taxon>
        <taxon>Arthropoda</taxon>
        <taxon>Hexapoda</taxon>
        <taxon>Insecta</taxon>
        <taxon>Pterygota</taxon>
        <taxon>Neoptera</taxon>
        <taxon>Endopterygota</taxon>
        <taxon>Lepidoptera</taxon>
        <taxon>Glossata</taxon>
        <taxon>Ditrysia</taxon>
        <taxon>Tineoidea</taxon>
        <taxon>Psychidae</taxon>
        <taxon>Oiketicinae</taxon>
        <taxon>Eumeta</taxon>
    </lineage>
</organism>
<dbReference type="GO" id="GO:0008233">
    <property type="term" value="F:peptidase activity"/>
    <property type="evidence" value="ECO:0007669"/>
    <property type="project" value="UniProtKB-KW"/>
</dbReference>
<dbReference type="InterPro" id="IPR036397">
    <property type="entry name" value="RNaseH_sf"/>
</dbReference>
<dbReference type="OrthoDB" id="2783063at2759"/>
<evidence type="ECO:0000256" key="4">
    <source>
        <dbReference type="PROSITE-ProRule" id="PRU00047"/>
    </source>
</evidence>
<dbReference type="GO" id="GO:0008270">
    <property type="term" value="F:zinc ion binding"/>
    <property type="evidence" value="ECO:0007669"/>
    <property type="project" value="UniProtKB-KW"/>
</dbReference>
<dbReference type="InterPro" id="IPR036875">
    <property type="entry name" value="Znf_CCHC_sf"/>
</dbReference>
<keyword evidence="1" id="KW-0645">Protease</keyword>